<accession>A0ABM7VC93</accession>
<dbReference type="Gene3D" id="3.40.50.12370">
    <property type="match status" value="1"/>
</dbReference>
<evidence type="ECO:0000313" key="1">
    <source>
        <dbReference type="EMBL" id="BDC98351.1"/>
    </source>
</evidence>
<evidence type="ECO:0000313" key="2">
    <source>
        <dbReference type="Proteomes" id="UP001354989"/>
    </source>
</evidence>
<dbReference type="EMBL" id="AP025292">
    <property type="protein sequence ID" value="BDC98351.1"/>
    <property type="molecule type" value="Genomic_DNA"/>
</dbReference>
<dbReference type="SUPFAM" id="SSF52402">
    <property type="entry name" value="Adenine nucleotide alpha hydrolases-like"/>
    <property type="match status" value="1"/>
</dbReference>
<keyword evidence="2" id="KW-1185">Reference proteome</keyword>
<proteinExistence type="predicted"/>
<evidence type="ECO:0008006" key="3">
    <source>
        <dbReference type="Google" id="ProtNLM"/>
    </source>
</evidence>
<protein>
    <recommendedName>
        <fullName evidence="3">Universal stress protein family protein</fullName>
    </recommendedName>
</protein>
<gene>
    <name evidence="1" type="ORF">PEPS_06320</name>
</gene>
<dbReference type="Proteomes" id="UP001354989">
    <property type="component" value="Chromosome"/>
</dbReference>
<sequence length="255" mass="29227">MARILVVINDDFAALNGLSVIVDRLDGVKDSYFDILLLSSPSQTEELRTKRRKEVSAIIDESPLNIRIKPLMVNKASDVVDVTSFYDMILFDYNAAFSFIDDKGDTANLLYILKGSRCPVMILPEDYSELKHLIFTYDGKDTSVFAIKMFTLLFGDQCKDTEITILSVVQEDEDELFYYERHLMDFVRSKYKNVGLKHVYGEEASSEIYKVAQIMTDSLIVMGAYDRQLESYKERPSAARQIILKQNTPLFIAHH</sequence>
<organism evidence="1 2">
    <name type="scientific">Persicobacter psychrovividus</name>
    <dbReference type="NCBI Taxonomy" id="387638"/>
    <lineage>
        <taxon>Bacteria</taxon>
        <taxon>Pseudomonadati</taxon>
        <taxon>Bacteroidota</taxon>
        <taxon>Cytophagia</taxon>
        <taxon>Cytophagales</taxon>
        <taxon>Persicobacteraceae</taxon>
        <taxon>Persicobacter</taxon>
    </lineage>
</organism>
<name>A0ABM7VC93_9BACT</name>
<reference evidence="1 2" key="1">
    <citation type="submission" date="2021-12" db="EMBL/GenBank/DDBJ databases">
        <title>Genome sequencing of bacteria with rrn-lacking chromosome and rrn-plasmid.</title>
        <authorList>
            <person name="Anda M."/>
            <person name="Iwasaki W."/>
        </authorList>
    </citation>
    <scope>NUCLEOTIDE SEQUENCE [LARGE SCALE GENOMIC DNA]</scope>
    <source>
        <strain evidence="1 2">NBRC 101262</strain>
    </source>
</reference>
<dbReference type="RefSeq" id="WP_332921134.1">
    <property type="nucleotide sequence ID" value="NZ_AP025292.1"/>
</dbReference>